<feature type="compositionally biased region" description="Basic and acidic residues" evidence="2">
    <location>
        <begin position="422"/>
        <end position="434"/>
    </location>
</feature>
<dbReference type="GO" id="GO:0098978">
    <property type="term" value="C:glutamatergic synapse"/>
    <property type="evidence" value="ECO:0007669"/>
    <property type="project" value="TreeGrafter"/>
</dbReference>
<accession>A0A1V9XN22</accession>
<dbReference type="GO" id="GO:0023052">
    <property type="term" value="P:signaling"/>
    <property type="evidence" value="ECO:0007669"/>
    <property type="project" value="InterPro"/>
</dbReference>
<evidence type="ECO:0000313" key="3">
    <source>
        <dbReference type="EMBL" id="OQR74876.1"/>
    </source>
</evidence>
<dbReference type="Proteomes" id="UP000192247">
    <property type="component" value="Unassembled WGS sequence"/>
</dbReference>
<dbReference type="OrthoDB" id="10036956at2759"/>
<sequence>MNERRRDPSYVGISCTNYGYADYSRQSRNFSPVSRVALDPPSEGAPFATTLINNAFHSLSAVCSPVNEVRIEASFELAAAHQNGDKSDRPSIIAQRIQSLYGEKTKEEFKKRSKSAGPFQRSPYEIPSYKSGILESSKFDIEKEELRPSNFPKSVKEKTAFVEKLIKKDVREGVKPLEELKKPPRFEIPSRQKSEEYYRQHREIEKQKALIFSQRLKEAEERRKAQEAVEAEKRKVTEEQQKKQEEAERSASRVETIPEYSKVECEQVQVVELVNTSLGSSDSLAEGDRDGDVDEDTVATNGSSAQTSRCINACEDQGLDEVDADQIQPKIKTRTEELTQTRLEQQVDESTITHSAVTTRTSTVVTSSDCHFAVVEEVFVGDIADEPCLSEKDSSIIEEEIKVKSIEKISNRQVPQATYRPESQEKSSVEAERGRRGVEISENVMAGREFLAKLDDAEERIRKKVQITEEYLKETHSDEIHGRLRAAIGKGNLLITQKCNQFRGLCEKNLREPVEGEFPTTRGDLEGFWDMILIQIDQVLDTFAEIAAMRANGWKEVPKENSPSKTANADSPAKKKLPNPLKSRNGSSSAEKQREEARRRLMASITFCSRRNVPQKGALTNLRVIRILFCKHTHC</sequence>
<gene>
    <name evidence="3" type="ORF">BIW11_08790</name>
</gene>
<keyword evidence="4" id="KW-1185">Reference proteome</keyword>
<feature type="region of interest" description="Disordered" evidence="2">
    <location>
        <begin position="556"/>
        <end position="596"/>
    </location>
</feature>
<reference evidence="3 4" key="1">
    <citation type="journal article" date="2017" name="Gigascience">
        <title>Draft genome of the honey bee ectoparasitic mite, Tropilaelaps mercedesae, is shaped by the parasitic life history.</title>
        <authorList>
            <person name="Dong X."/>
            <person name="Armstrong S.D."/>
            <person name="Xia D."/>
            <person name="Makepeace B.L."/>
            <person name="Darby A.C."/>
            <person name="Kadowaki T."/>
        </authorList>
    </citation>
    <scope>NUCLEOTIDE SEQUENCE [LARGE SCALE GENOMIC DNA]</scope>
    <source>
        <strain evidence="3">Wuxi-XJTLU</strain>
    </source>
</reference>
<dbReference type="PANTHER" id="PTHR12353">
    <property type="entry name" value="DISKS LARGE-ASSOCIATED PROTEIN DAP SAP90/PSD-95-ASSOCIATED PROTEIN"/>
    <property type="match status" value="1"/>
</dbReference>
<feature type="compositionally biased region" description="Basic and acidic residues" evidence="2">
    <location>
        <begin position="221"/>
        <end position="252"/>
    </location>
</feature>
<protein>
    <recommendedName>
        <fullName evidence="5">Disks large-associated protein 1-like</fullName>
    </recommendedName>
</protein>
<evidence type="ECO:0000313" key="4">
    <source>
        <dbReference type="Proteomes" id="UP000192247"/>
    </source>
</evidence>
<dbReference type="InParanoid" id="A0A1V9XN22"/>
<comment type="caution">
    <text evidence="3">The sequence shown here is derived from an EMBL/GenBank/DDBJ whole genome shotgun (WGS) entry which is preliminary data.</text>
</comment>
<feature type="region of interest" description="Disordered" evidence="2">
    <location>
        <begin position="412"/>
        <end position="434"/>
    </location>
</feature>
<dbReference type="Pfam" id="PF03359">
    <property type="entry name" value="GKAP"/>
    <property type="match status" value="1"/>
</dbReference>
<feature type="region of interest" description="Disordered" evidence="2">
    <location>
        <begin position="221"/>
        <end position="255"/>
    </location>
</feature>
<evidence type="ECO:0000256" key="1">
    <source>
        <dbReference type="ARBA" id="ARBA00008839"/>
    </source>
</evidence>
<dbReference type="AlphaFoldDB" id="A0A1V9XN22"/>
<proteinExistence type="inferred from homology"/>
<dbReference type="STRING" id="418985.A0A1V9XN22"/>
<dbReference type="GO" id="GO:0060090">
    <property type="term" value="F:molecular adaptor activity"/>
    <property type="evidence" value="ECO:0007669"/>
    <property type="project" value="TreeGrafter"/>
</dbReference>
<feature type="compositionally biased region" description="Polar residues" evidence="2">
    <location>
        <begin position="298"/>
        <end position="307"/>
    </location>
</feature>
<dbReference type="GO" id="GO:0099572">
    <property type="term" value="C:postsynaptic specialization"/>
    <property type="evidence" value="ECO:0007669"/>
    <property type="project" value="TreeGrafter"/>
</dbReference>
<dbReference type="EMBL" id="MNPL01007221">
    <property type="protein sequence ID" value="OQR74876.1"/>
    <property type="molecule type" value="Genomic_DNA"/>
</dbReference>
<organism evidence="3 4">
    <name type="scientific">Tropilaelaps mercedesae</name>
    <dbReference type="NCBI Taxonomy" id="418985"/>
    <lineage>
        <taxon>Eukaryota</taxon>
        <taxon>Metazoa</taxon>
        <taxon>Ecdysozoa</taxon>
        <taxon>Arthropoda</taxon>
        <taxon>Chelicerata</taxon>
        <taxon>Arachnida</taxon>
        <taxon>Acari</taxon>
        <taxon>Parasitiformes</taxon>
        <taxon>Mesostigmata</taxon>
        <taxon>Gamasina</taxon>
        <taxon>Dermanyssoidea</taxon>
        <taxon>Laelapidae</taxon>
        <taxon>Tropilaelaps</taxon>
    </lineage>
</organism>
<evidence type="ECO:0008006" key="5">
    <source>
        <dbReference type="Google" id="ProtNLM"/>
    </source>
</evidence>
<evidence type="ECO:0000256" key="2">
    <source>
        <dbReference type="SAM" id="MobiDB-lite"/>
    </source>
</evidence>
<feature type="region of interest" description="Disordered" evidence="2">
    <location>
        <begin position="280"/>
        <end position="307"/>
    </location>
</feature>
<dbReference type="InterPro" id="IPR005026">
    <property type="entry name" value="SAPAP"/>
</dbReference>
<dbReference type="PANTHER" id="PTHR12353:SF31">
    <property type="entry name" value="LD44824P"/>
    <property type="match status" value="1"/>
</dbReference>
<feature type="region of interest" description="Disordered" evidence="2">
    <location>
        <begin position="178"/>
        <end position="200"/>
    </location>
</feature>
<name>A0A1V9XN22_9ACAR</name>
<comment type="similarity">
    <text evidence="1">Belongs to the SAPAP family.</text>
</comment>